<evidence type="ECO:0000259" key="3">
    <source>
        <dbReference type="PROSITE" id="PS51635"/>
    </source>
</evidence>
<dbReference type="Pfam" id="PF01734">
    <property type="entry name" value="Patatin"/>
    <property type="match status" value="1"/>
</dbReference>
<dbReference type="InterPro" id="IPR002641">
    <property type="entry name" value="PNPLA_dom"/>
</dbReference>
<evidence type="ECO:0000313" key="4">
    <source>
        <dbReference type="EMBL" id="SFD71462.1"/>
    </source>
</evidence>
<dbReference type="Proteomes" id="UP000199672">
    <property type="component" value="Unassembled WGS sequence"/>
</dbReference>
<feature type="active site" description="Proton acceptor" evidence="2">
    <location>
        <position position="291"/>
    </location>
</feature>
<feature type="active site" description="Nucleophile" evidence="2">
    <location>
        <position position="75"/>
    </location>
</feature>
<dbReference type="PROSITE" id="PS51635">
    <property type="entry name" value="PNPLA"/>
    <property type="match status" value="1"/>
</dbReference>
<organism evidence="4 5">
    <name type="scientific">Flavobacterium phragmitis</name>
    <dbReference type="NCBI Taxonomy" id="739143"/>
    <lineage>
        <taxon>Bacteria</taxon>
        <taxon>Pseudomonadati</taxon>
        <taxon>Bacteroidota</taxon>
        <taxon>Flavobacteriia</taxon>
        <taxon>Flavobacteriales</taxon>
        <taxon>Flavobacteriaceae</taxon>
        <taxon>Flavobacterium</taxon>
    </lineage>
</organism>
<accession>A0A1I1UKS2</accession>
<dbReference type="OrthoDB" id="9770965at2"/>
<keyword evidence="1 2" id="KW-0443">Lipid metabolism</keyword>
<dbReference type="GO" id="GO:0016787">
    <property type="term" value="F:hydrolase activity"/>
    <property type="evidence" value="ECO:0007669"/>
    <property type="project" value="UniProtKB-UniRule"/>
</dbReference>
<feature type="domain" description="PNPLA" evidence="3">
    <location>
        <begin position="42"/>
        <end position="304"/>
    </location>
</feature>
<dbReference type="SUPFAM" id="SSF52151">
    <property type="entry name" value="FabD/lysophospholipase-like"/>
    <property type="match status" value="1"/>
</dbReference>
<gene>
    <name evidence="4" type="ORF">SAMN05216297_11166</name>
</gene>
<keyword evidence="2" id="KW-0378">Hydrolase</keyword>
<dbReference type="GO" id="GO:0016042">
    <property type="term" value="P:lipid catabolic process"/>
    <property type="evidence" value="ECO:0007669"/>
    <property type="project" value="UniProtKB-UniRule"/>
</dbReference>
<reference evidence="5" key="1">
    <citation type="submission" date="2016-10" db="EMBL/GenBank/DDBJ databases">
        <authorList>
            <person name="Varghese N."/>
            <person name="Submissions S."/>
        </authorList>
    </citation>
    <scope>NUCLEOTIDE SEQUENCE [LARGE SCALE GENOMIC DNA]</scope>
    <source>
        <strain evidence="5">CGMCC 1.10370</strain>
    </source>
</reference>
<protein>
    <submittedName>
        <fullName evidence="4">NTE family protein</fullName>
    </submittedName>
</protein>
<dbReference type="InterPro" id="IPR016035">
    <property type="entry name" value="Acyl_Trfase/lysoPLipase"/>
</dbReference>
<evidence type="ECO:0000256" key="1">
    <source>
        <dbReference type="ARBA" id="ARBA00023098"/>
    </source>
</evidence>
<dbReference type="Gene3D" id="3.40.1090.10">
    <property type="entry name" value="Cytosolic phospholipase A2 catalytic domain"/>
    <property type="match status" value="1"/>
</dbReference>
<feature type="short sequence motif" description="GXSXG" evidence="2">
    <location>
        <begin position="73"/>
        <end position="77"/>
    </location>
</feature>
<dbReference type="STRING" id="739143.SAMN05216297_11166"/>
<keyword evidence="2" id="KW-0442">Lipid degradation</keyword>
<feature type="short sequence motif" description="DGA/G" evidence="2">
    <location>
        <begin position="291"/>
        <end position="293"/>
    </location>
</feature>
<dbReference type="PANTHER" id="PTHR46394">
    <property type="entry name" value="ANNEXIN"/>
    <property type="match status" value="1"/>
</dbReference>
<dbReference type="AlphaFoldDB" id="A0A1I1UKS2"/>
<name>A0A1I1UKS2_9FLAO</name>
<keyword evidence="5" id="KW-1185">Reference proteome</keyword>
<feature type="short sequence motif" description="GXGXXG" evidence="2">
    <location>
        <begin position="46"/>
        <end position="51"/>
    </location>
</feature>
<evidence type="ECO:0000256" key="2">
    <source>
        <dbReference type="PROSITE-ProRule" id="PRU01161"/>
    </source>
</evidence>
<dbReference type="PANTHER" id="PTHR46394:SF1">
    <property type="entry name" value="PNPLA DOMAIN-CONTAINING PROTEIN"/>
    <property type="match status" value="1"/>
</dbReference>
<dbReference type="EMBL" id="FOMH01000011">
    <property type="protein sequence ID" value="SFD71462.1"/>
    <property type="molecule type" value="Genomic_DNA"/>
</dbReference>
<dbReference type="RefSeq" id="WP_091496447.1">
    <property type="nucleotide sequence ID" value="NZ_FOMH01000011.1"/>
</dbReference>
<evidence type="ECO:0000313" key="5">
    <source>
        <dbReference type="Proteomes" id="UP000199672"/>
    </source>
</evidence>
<proteinExistence type="predicted"/>
<dbReference type="InterPro" id="IPR052580">
    <property type="entry name" value="Lipid_Hydrolase"/>
</dbReference>
<sequence length="419" mass="47715">MDKKKFTENGTVLAIINDLRDNIRNKKFSDITDNNNYQYVDLVQEGGGVLGIALIGYVYVLEKMGIRFLSLAGTSAGSINTMLMAAAGTCDIEKSEWILDCLCNKNLYDFVDGDRDARQFIDALLSDAGNLKLIMRGVQVVDNFKDDLGLNPGNNFHQWMTNLLSQKGIKNYGHLKALRKKGVSDKNKLFRINDQGKKEEYKRVDHWSEMAIIAADITTESKIVFPKMVDLFYSNPDVQNPADFVRASMSIPLFFTPFKIKNIPGGVDSWNRWNEATCLRTSVPSEVLFMDGGIISNFPIDIFHENFNVPASPTFGIKLGYDKNEINTNEKFSNLISSMFDTARYGYDAEFLRKNPDFKHLIGYIDTGTHNWLNFNLTEDAKIDLFIRGAQNAADFLNRFNWEEYKKIRKAKSDYYKSV</sequence>